<gene>
    <name evidence="1" type="ORF">BDV96DRAFT_192912</name>
</gene>
<dbReference type="PANTHER" id="PTHR38886:SF1">
    <property type="entry name" value="NACHT-NTPASE AND P-LOOP NTPASES N-TERMINAL DOMAIN-CONTAINING PROTEIN"/>
    <property type="match status" value="1"/>
</dbReference>
<keyword evidence="2" id="KW-1185">Reference proteome</keyword>
<evidence type="ECO:0008006" key="3">
    <source>
        <dbReference type="Google" id="ProtNLM"/>
    </source>
</evidence>
<dbReference type="Proteomes" id="UP000799770">
    <property type="component" value="Unassembled WGS sequence"/>
</dbReference>
<organism evidence="1 2">
    <name type="scientific">Lophiotrema nucula</name>
    <dbReference type="NCBI Taxonomy" id="690887"/>
    <lineage>
        <taxon>Eukaryota</taxon>
        <taxon>Fungi</taxon>
        <taxon>Dikarya</taxon>
        <taxon>Ascomycota</taxon>
        <taxon>Pezizomycotina</taxon>
        <taxon>Dothideomycetes</taxon>
        <taxon>Pleosporomycetidae</taxon>
        <taxon>Pleosporales</taxon>
        <taxon>Lophiotremataceae</taxon>
        <taxon>Lophiotrema</taxon>
    </lineage>
</organism>
<protein>
    <recommendedName>
        <fullName evidence="3">Fungal N-terminal domain-containing protein</fullName>
    </recommendedName>
</protein>
<evidence type="ECO:0000313" key="2">
    <source>
        <dbReference type="Proteomes" id="UP000799770"/>
    </source>
</evidence>
<reference evidence="1" key="1">
    <citation type="journal article" date="2020" name="Stud. Mycol.">
        <title>101 Dothideomycetes genomes: a test case for predicting lifestyles and emergence of pathogens.</title>
        <authorList>
            <person name="Haridas S."/>
            <person name="Albert R."/>
            <person name="Binder M."/>
            <person name="Bloem J."/>
            <person name="Labutti K."/>
            <person name="Salamov A."/>
            <person name="Andreopoulos B."/>
            <person name="Baker S."/>
            <person name="Barry K."/>
            <person name="Bills G."/>
            <person name="Bluhm B."/>
            <person name="Cannon C."/>
            <person name="Castanera R."/>
            <person name="Culley D."/>
            <person name="Daum C."/>
            <person name="Ezra D."/>
            <person name="Gonzalez J."/>
            <person name="Henrissat B."/>
            <person name="Kuo A."/>
            <person name="Liang C."/>
            <person name="Lipzen A."/>
            <person name="Lutzoni F."/>
            <person name="Magnuson J."/>
            <person name="Mondo S."/>
            <person name="Nolan M."/>
            <person name="Ohm R."/>
            <person name="Pangilinan J."/>
            <person name="Park H.-J."/>
            <person name="Ramirez L."/>
            <person name="Alfaro M."/>
            <person name="Sun H."/>
            <person name="Tritt A."/>
            <person name="Yoshinaga Y."/>
            <person name="Zwiers L.-H."/>
            <person name="Turgeon B."/>
            <person name="Goodwin S."/>
            <person name="Spatafora J."/>
            <person name="Crous P."/>
            <person name="Grigoriev I."/>
        </authorList>
    </citation>
    <scope>NUCLEOTIDE SEQUENCE</scope>
    <source>
        <strain evidence="1">CBS 627.86</strain>
    </source>
</reference>
<dbReference type="EMBL" id="ML977336">
    <property type="protein sequence ID" value="KAF2110883.1"/>
    <property type="molecule type" value="Genomic_DNA"/>
</dbReference>
<name>A0A6A5YVH2_9PLEO</name>
<proteinExistence type="predicted"/>
<evidence type="ECO:0000313" key="1">
    <source>
        <dbReference type="EMBL" id="KAF2110883.1"/>
    </source>
</evidence>
<accession>A0A6A5YVH2</accession>
<dbReference type="OrthoDB" id="3045089at2759"/>
<dbReference type="AlphaFoldDB" id="A0A6A5YVH2"/>
<dbReference type="PANTHER" id="PTHR38886">
    <property type="entry name" value="SESA DOMAIN-CONTAINING PROTEIN"/>
    <property type="match status" value="1"/>
</dbReference>
<sequence>MRSANVPPSLLKRFRSAYQVVSHYSGIWAGIVQNATLSRPYPLHRLLRSYDRRTEMPVTVGAVGDIIALIQLVKDFAVALDASRGSSAEYQGAIREMQILVGVLYHTEQVVKDDAGCLELLSLALIAQSIVEESRDLIANYVDKIAKYRESLGKPPKSIGIVKTVRRVQFAVSEMDDLCTFRAKINGQITALNTILAATNVQSSKSLETNVRSDLRSMSAETRQEFSKQMTIMTAIQRQIDHNSQGLMTLNEGIVGRYYYYNDPAIHFYLRLFGGRRHFSLSSHQTGLDYS</sequence>